<sequence>MTVLMKSAAELKKKFLETDSKVDQVISAEASAAERMKQMKLTVDEKETTYEAAKRRVEQIYEELRAGVKQKAEVKRLKRALQAAKKHQEQAVSLLSEKLKE</sequence>
<evidence type="ECO:0000313" key="4">
    <source>
        <dbReference type="Proteomes" id="UP001152797"/>
    </source>
</evidence>
<name>A0A9P1D5K7_9DINO</name>
<keyword evidence="1" id="KW-0175">Coiled coil</keyword>
<keyword evidence="4" id="KW-1185">Reference proteome</keyword>
<dbReference type="EMBL" id="CAMXCT030003190">
    <property type="protein sequence ID" value="CAL4790269.1"/>
    <property type="molecule type" value="Genomic_DNA"/>
</dbReference>
<organism evidence="2">
    <name type="scientific">Cladocopium goreaui</name>
    <dbReference type="NCBI Taxonomy" id="2562237"/>
    <lineage>
        <taxon>Eukaryota</taxon>
        <taxon>Sar</taxon>
        <taxon>Alveolata</taxon>
        <taxon>Dinophyceae</taxon>
        <taxon>Suessiales</taxon>
        <taxon>Symbiodiniaceae</taxon>
        <taxon>Cladocopium</taxon>
    </lineage>
</organism>
<dbReference type="Proteomes" id="UP001152797">
    <property type="component" value="Unassembled WGS sequence"/>
</dbReference>
<dbReference type="EMBL" id="CAMXCT010003190">
    <property type="protein sequence ID" value="CAI4002957.1"/>
    <property type="molecule type" value="Genomic_DNA"/>
</dbReference>
<proteinExistence type="predicted"/>
<feature type="coiled-coil region" evidence="1">
    <location>
        <begin position="36"/>
        <end position="97"/>
    </location>
</feature>
<reference evidence="3" key="2">
    <citation type="submission" date="2024-04" db="EMBL/GenBank/DDBJ databases">
        <authorList>
            <person name="Chen Y."/>
            <person name="Shah S."/>
            <person name="Dougan E. K."/>
            <person name="Thang M."/>
            <person name="Chan C."/>
        </authorList>
    </citation>
    <scope>NUCLEOTIDE SEQUENCE [LARGE SCALE GENOMIC DNA]</scope>
</reference>
<comment type="caution">
    <text evidence="2">The sequence shown here is derived from an EMBL/GenBank/DDBJ whole genome shotgun (WGS) entry which is preliminary data.</text>
</comment>
<dbReference type="EMBL" id="CAMXCT020003190">
    <property type="protein sequence ID" value="CAL1156332.1"/>
    <property type="molecule type" value="Genomic_DNA"/>
</dbReference>
<evidence type="ECO:0000256" key="1">
    <source>
        <dbReference type="SAM" id="Coils"/>
    </source>
</evidence>
<accession>A0A9P1D5K7</accession>
<dbReference type="AlphaFoldDB" id="A0A9P1D5K7"/>
<reference evidence="2" key="1">
    <citation type="submission" date="2022-10" db="EMBL/GenBank/DDBJ databases">
        <authorList>
            <person name="Chen Y."/>
            <person name="Dougan E. K."/>
            <person name="Chan C."/>
            <person name="Rhodes N."/>
            <person name="Thang M."/>
        </authorList>
    </citation>
    <scope>NUCLEOTIDE SEQUENCE</scope>
</reference>
<protein>
    <submittedName>
        <fullName evidence="2">Uncharacterized protein</fullName>
    </submittedName>
</protein>
<gene>
    <name evidence="2" type="ORF">C1SCF055_LOCUS28867</name>
</gene>
<evidence type="ECO:0000313" key="2">
    <source>
        <dbReference type="EMBL" id="CAI4002957.1"/>
    </source>
</evidence>
<evidence type="ECO:0000313" key="3">
    <source>
        <dbReference type="EMBL" id="CAL1156332.1"/>
    </source>
</evidence>